<feature type="compositionally biased region" description="Low complexity" evidence="9">
    <location>
        <begin position="12"/>
        <end position="21"/>
    </location>
</feature>
<protein>
    <submittedName>
        <fullName evidence="10">RND transporter</fullName>
    </submittedName>
</protein>
<keyword evidence="4" id="KW-0812">Transmembrane</keyword>
<dbReference type="EMBL" id="WIVX01000478">
    <property type="protein sequence ID" value="MQU35592.1"/>
    <property type="molecule type" value="Genomic_DNA"/>
</dbReference>
<dbReference type="Gene3D" id="1.20.1600.10">
    <property type="entry name" value="Outer membrane efflux proteins (OEP)"/>
    <property type="match status" value="1"/>
</dbReference>
<evidence type="ECO:0000256" key="3">
    <source>
        <dbReference type="ARBA" id="ARBA00022452"/>
    </source>
</evidence>
<dbReference type="GO" id="GO:0016020">
    <property type="term" value="C:membrane"/>
    <property type="evidence" value="ECO:0007669"/>
    <property type="project" value="UniProtKB-SubCell"/>
</dbReference>
<evidence type="ECO:0000313" key="10">
    <source>
        <dbReference type="EMBL" id="MQU35592.1"/>
    </source>
</evidence>
<evidence type="ECO:0000256" key="2">
    <source>
        <dbReference type="ARBA" id="ARBA00007613"/>
    </source>
</evidence>
<keyword evidence="11" id="KW-1185">Reference proteome</keyword>
<organism evidence="10 11">
    <name type="scientific">Pseudomonas helleri</name>
    <dbReference type="NCBI Taxonomy" id="1608996"/>
    <lineage>
        <taxon>Bacteria</taxon>
        <taxon>Pseudomonadati</taxon>
        <taxon>Pseudomonadota</taxon>
        <taxon>Gammaproteobacteria</taxon>
        <taxon>Pseudomonadales</taxon>
        <taxon>Pseudomonadaceae</taxon>
        <taxon>Pseudomonas</taxon>
    </lineage>
</organism>
<evidence type="ECO:0000256" key="7">
    <source>
        <dbReference type="ARBA" id="ARBA00023237"/>
    </source>
</evidence>
<dbReference type="AlphaFoldDB" id="A0A7X1YEY2"/>
<evidence type="ECO:0000256" key="4">
    <source>
        <dbReference type="ARBA" id="ARBA00022692"/>
    </source>
</evidence>
<keyword evidence="3" id="KW-1134">Transmembrane beta strand</keyword>
<proteinExistence type="inferred from homology"/>
<sequence>SGSRGVGGSGSSSGASSAGGVENSVSATLTASWEPDLWGQVRRGIESSSASAQASDALLAGVRLSISASVASNYLALRQQDIDIGLLQQQQQINQQLLDMIQAQYSQGTVANDQLLQAQDQLSTVVAALQTAQRSREQYEHALAVLVGEAPSQFSVAPVAQYAFAVPRPPLSLPSVLLLRRPDVVAAERTAA</sequence>
<keyword evidence="5" id="KW-0472">Membrane</keyword>
<reference evidence="10 11" key="1">
    <citation type="submission" date="2019-10" db="EMBL/GenBank/DDBJ databases">
        <title>Evaluation of single-gene subtyping targets for Pseudomonas.</title>
        <authorList>
            <person name="Reichler S.J."/>
            <person name="Orsi R.H."/>
            <person name="Wiedmann M."/>
            <person name="Martin N.H."/>
            <person name="Murphy S.I."/>
        </authorList>
    </citation>
    <scope>NUCLEOTIDE SEQUENCE [LARGE SCALE GENOMIC DNA]</scope>
    <source>
        <strain evidence="10 11">FSL R10-2107</strain>
    </source>
</reference>
<dbReference type="Gene3D" id="2.20.200.10">
    <property type="entry name" value="Outer membrane efflux proteins (OEP)"/>
    <property type="match status" value="1"/>
</dbReference>
<evidence type="ECO:0000256" key="1">
    <source>
        <dbReference type="ARBA" id="ARBA00004442"/>
    </source>
</evidence>
<feature type="compositionally biased region" description="Gly residues" evidence="9">
    <location>
        <begin position="1"/>
        <end position="11"/>
    </location>
</feature>
<dbReference type="Proteomes" id="UP000470186">
    <property type="component" value="Unassembled WGS sequence"/>
</dbReference>
<evidence type="ECO:0000256" key="9">
    <source>
        <dbReference type="SAM" id="MobiDB-lite"/>
    </source>
</evidence>
<comment type="similarity">
    <text evidence="2">Belongs to the outer membrane factor (OMF) (TC 1.B.17) family.</text>
</comment>
<dbReference type="PANTHER" id="PTHR30203:SF33">
    <property type="entry name" value="BLR4455 PROTEIN"/>
    <property type="match status" value="1"/>
</dbReference>
<dbReference type="PANTHER" id="PTHR30203">
    <property type="entry name" value="OUTER MEMBRANE CATION EFFLUX PROTEIN"/>
    <property type="match status" value="1"/>
</dbReference>
<dbReference type="InterPro" id="IPR010131">
    <property type="entry name" value="MdtP/NodT-like"/>
</dbReference>
<evidence type="ECO:0000256" key="6">
    <source>
        <dbReference type="ARBA" id="ARBA00023139"/>
    </source>
</evidence>
<gene>
    <name evidence="10" type="ORF">GHO30_30370</name>
</gene>
<keyword evidence="7" id="KW-0998">Cell outer membrane</keyword>
<dbReference type="InterPro" id="IPR003423">
    <property type="entry name" value="OMP_efflux"/>
</dbReference>
<dbReference type="SUPFAM" id="SSF56954">
    <property type="entry name" value="Outer membrane efflux proteins (OEP)"/>
    <property type="match status" value="1"/>
</dbReference>
<accession>A0A7X1YEY2</accession>
<comment type="caution">
    <text evidence="10">The sequence shown here is derived from an EMBL/GenBank/DDBJ whole genome shotgun (WGS) entry which is preliminary data.</text>
</comment>
<dbReference type="RefSeq" id="WP_194291858.1">
    <property type="nucleotide sequence ID" value="NZ_WIVX01000478.1"/>
</dbReference>
<evidence type="ECO:0000313" key="11">
    <source>
        <dbReference type="Proteomes" id="UP000470186"/>
    </source>
</evidence>
<evidence type="ECO:0000256" key="8">
    <source>
        <dbReference type="ARBA" id="ARBA00023288"/>
    </source>
</evidence>
<dbReference type="Pfam" id="PF02321">
    <property type="entry name" value="OEP"/>
    <property type="match status" value="1"/>
</dbReference>
<dbReference type="GO" id="GO:0015562">
    <property type="term" value="F:efflux transmembrane transporter activity"/>
    <property type="evidence" value="ECO:0007669"/>
    <property type="project" value="InterPro"/>
</dbReference>
<keyword evidence="6" id="KW-0564">Palmitate</keyword>
<feature type="non-terminal residue" evidence="10">
    <location>
        <position position="1"/>
    </location>
</feature>
<comment type="subcellular location">
    <subcellularLocation>
        <location evidence="1">Cell outer membrane</location>
    </subcellularLocation>
</comment>
<feature type="non-terminal residue" evidence="10">
    <location>
        <position position="192"/>
    </location>
</feature>
<evidence type="ECO:0000256" key="5">
    <source>
        <dbReference type="ARBA" id="ARBA00023136"/>
    </source>
</evidence>
<name>A0A7X1YEY2_9PSED</name>
<feature type="region of interest" description="Disordered" evidence="9">
    <location>
        <begin position="1"/>
        <end position="21"/>
    </location>
</feature>
<keyword evidence="8" id="KW-0449">Lipoprotein</keyword>